<dbReference type="STRING" id="1458425.SRAA_0156"/>
<organism evidence="1 2">
    <name type="scientific">Serpentinimonas raichei</name>
    <dbReference type="NCBI Taxonomy" id="1458425"/>
    <lineage>
        <taxon>Bacteria</taxon>
        <taxon>Pseudomonadati</taxon>
        <taxon>Pseudomonadota</taxon>
        <taxon>Betaproteobacteria</taxon>
        <taxon>Burkholderiales</taxon>
        <taxon>Comamonadaceae</taxon>
        <taxon>Serpentinimonas</taxon>
    </lineage>
</organism>
<keyword evidence="2" id="KW-1185">Reference proteome</keyword>
<reference evidence="1 2" key="1">
    <citation type="journal article" date="2014" name="Nat. Commun.">
        <title>Physiological and genomic features of highly alkaliphilic hydrogen-utilizing Betaproteobacteria from a continental serpentinizing site.</title>
        <authorList>
            <person name="Suzuki S."/>
            <person name="Kuenen J.G."/>
            <person name="Schipper K."/>
            <person name="van der Velde S."/>
            <person name="Ishii S."/>
            <person name="Wu A."/>
            <person name="Sorokin D.Y."/>
            <person name="Tenney A."/>
            <person name="Meng X.Y."/>
            <person name="Morrill P.L."/>
            <person name="Kamagata Y."/>
            <person name="Muyzer G."/>
            <person name="Nealson K.H."/>
        </authorList>
    </citation>
    <scope>NUCLEOTIDE SEQUENCE [LARGE SCALE GENOMIC DNA]</scope>
    <source>
        <strain evidence="1 2">A1</strain>
    </source>
</reference>
<protein>
    <submittedName>
        <fullName evidence="1">Uncharacterized protein</fullName>
    </submittedName>
</protein>
<name>A0A060NH51_9BURK</name>
<dbReference type="KEGG" id="cbaa:SRAA_0156"/>
<dbReference type="Proteomes" id="UP000067461">
    <property type="component" value="Chromosome"/>
</dbReference>
<dbReference type="EMBL" id="AP014568">
    <property type="protein sequence ID" value="BAO80010.1"/>
    <property type="molecule type" value="Genomic_DNA"/>
</dbReference>
<dbReference type="AlphaFoldDB" id="A0A060NH51"/>
<evidence type="ECO:0000313" key="2">
    <source>
        <dbReference type="Proteomes" id="UP000067461"/>
    </source>
</evidence>
<dbReference type="RefSeq" id="WP_045530352.1">
    <property type="nucleotide sequence ID" value="NZ_AP014568.1"/>
</dbReference>
<evidence type="ECO:0000313" key="1">
    <source>
        <dbReference type="EMBL" id="BAO80010.1"/>
    </source>
</evidence>
<sequence length="365" mass="40747">MQTPWGELADLDLSDHELAGRILAADKHQLIEGLVVECLFDQIVQALPACAAHPLVLLDVETVVVDSGRSDLGWLGFVWARQREPGLGRYLQALGRCLRPWLLDYADGEFWATPVRDGQRAGPTQRLPELLQTLSNRPPKPFLVDASVRNSLRQRQAFWGFVSGYHQDRLAERVLLPRILINCAIQPWFRTVWNLDRAVILGDRVWVLEIKHKFPINQHPLHFGINAGEIGLLDRLSRAGMRCLHTILVKPQWSKEVGSMYLLNDLRLRTQAALIATVLDPERTALLLQQTSAHAGRHTSITGSAPLAYKRLAASSFSRLGLLPQPPAELAQNMVDTMLGKATQPVQDGWLRGLQANYAATCSTP</sequence>
<accession>A0A060NH51</accession>
<gene>
    <name evidence="1" type="ORF">SRAA_0156</name>
</gene>
<dbReference type="OrthoDB" id="6993347at2"/>
<proteinExistence type="predicted"/>
<dbReference type="HOGENOM" id="CLU_758014_0_0_4"/>